<reference evidence="1 2" key="1">
    <citation type="submission" date="2017-03" db="EMBL/GenBank/DDBJ databases">
        <title>Paenibacillus larvae genome sequencing.</title>
        <authorList>
            <person name="Dingman D.W."/>
        </authorList>
    </citation>
    <scope>NUCLEOTIDE SEQUENCE [LARGE SCALE GENOMIC DNA]</scope>
    <source>
        <strain evidence="1 2">SAG 10367</strain>
    </source>
</reference>
<dbReference type="RefSeq" id="WP_024093689.1">
    <property type="nucleotide sequence ID" value="NZ_CP019794.1"/>
</dbReference>
<dbReference type="Proteomes" id="UP000192727">
    <property type="component" value="Chromosome"/>
</dbReference>
<dbReference type="AlphaFoldDB" id="A0A1V0UWV6"/>
<dbReference type="EMBL" id="CP020557">
    <property type="protein sequence ID" value="ARF69558.1"/>
    <property type="molecule type" value="Genomic_DNA"/>
</dbReference>
<accession>A0A1V0UWV6</accession>
<evidence type="ECO:0000313" key="2">
    <source>
        <dbReference type="Proteomes" id="UP000192727"/>
    </source>
</evidence>
<proteinExistence type="predicted"/>
<sequence>MAKFASYSPDATEWLKEKTGNSRIMCYSCIDPSDQGNSFFIVSYGPDVPRVAHVNFRDIRYNPSSFASLIEGLYQALNE</sequence>
<evidence type="ECO:0000313" key="1">
    <source>
        <dbReference type="EMBL" id="ARF69558.1"/>
    </source>
</evidence>
<dbReference type="GeneID" id="64218273"/>
<name>A0A1V0UWV6_9BACL</name>
<gene>
    <name evidence="1" type="ORF">B7C51_19625</name>
</gene>
<organism evidence="1 2">
    <name type="scientific">Paenibacillus larvae subsp. pulvifaciens</name>
    <dbReference type="NCBI Taxonomy" id="1477"/>
    <lineage>
        <taxon>Bacteria</taxon>
        <taxon>Bacillati</taxon>
        <taxon>Bacillota</taxon>
        <taxon>Bacilli</taxon>
        <taxon>Bacillales</taxon>
        <taxon>Paenibacillaceae</taxon>
        <taxon>Paenibacillus</taxon>
    </lineage>
</organism>
<protein>
    <submittedName>
        <fullName evidence="1">Uncharacterized protein</fullName>
    </submittedName>
</protein>